<evidence type="ECO:0000256" key="2">
    <source>
        <dbReference type="ARBA" id="ARBA00016807"/>
    </source>
</evidence>
<dbReference type="Pfam" id="PF13873">
    <property type="entry name" value="Myb_DNA-bind_5"/>
    <property type="match status" value="1"/>
</dbReference>
<comment type="caution">
    <text evidence="7">The sequence shown here is derived from an EMBL/GenBank/DDBJ whole genome shotgun (WGS) entry which is preliminary data.</text>
</comment>
<dbReference type="Proteomes" id="UP001160148">
    <property type="component" value="Unassembled WGS sequence"/>
</dbReference>
<keyword evidence="3" id="KW-0805">Transcription regulation</keyword>
<proteinExistence type="predicted"/>
<evidence type="ECO:0000256" key="3">
    <source>
        <dbReference type="ARBA" id="ARBA00023015"/>
    </source>
</evidence>
<organism evidence="7 8">
    <name type="scientific">Macrosiphum euphorbiae</name>
    <name type="common">potato aphid</name>
    <dbReference type="NCBI Taxonomy" id="13131"/>
    <lineage>
        <taxon>Eukaryota</taxon>
        <taxon>Metazoa</taxon>
        <taxon>Ecdysozoa</taxon>
        <taxon>Arthropoda</taxon>
        <taxon>Hexapoda</taxon>
        <taxon>Insecta</taxon>
        <taxon>Pterygota</taxon>
        <taxon>Neoptera</taxon>
        <taxon>Paraneoptera</taxon>
        <taxon>Hemiptera</taxon>
        <taxon>Sternorrhyncha</taxon>
        <taxon>Aphidomorpha</taxon>
        <taxon>Aphidoidea</taxon>
        <taxon>Aphididae</taxon>
        <taxon>Macrosiphini</taxon>
        <taxon>Macrosiphum</taxon>
    </lineage>
</organism>
<keyword evidence="8" id="KW-1185">Reference proteome</keyword>
<dbReference type="PANTHER" id="PTHR21411:SF0">
    <property type="entry name" value="REGULATORY PROTEIN ZESTE"/>
    <property type="match status" value="1"/>
</dbReference>
<dbReference type="EMBL" id="CARXXK010000001">
    <property type="protein sequence ID" value="CAI6346642.1"/>
    <property type="molecule type" value="Genomic_DNA"/>
</dbReference>
<evidence type="ECO:0000259" key="6">
    <source>
        <dbReference type="Pfam" id="PF13873"/>
    </source>
</evidence>
<keyword evidence="4" id="KW-0804">Transcription</keyword>
<sequence length="312" mass="35117">MPKTLTPKRPRCTNFTPGEENTLVALAVKHASVLESRKSDQDVWVAKTEAWSQIQKQFIAATGNVRDVQNLRDKYENLKRKTKKIESERKKNIFQTGGGASTSCSVDPSASHNMMLGVLGVSAVGLHNPFDGDKPGNPLINPEMIGNIDDGEDNVVVVKDLGGEMELDMSSNLEYIQVHMGSDDEMNMPSVAVPVYVLPVQPVSWTKWNPELLSQPKSTELLTPLSSKKTIKTTLGESVKKYSLGKLELINEQKKYFQNEDRRAQEKHDAEKLQATENLMLEKIKNELVIEKLRLEINDLKKSKYNLYFNMN</sequence>
<protein>
    <recommendedName>
        <fullName evidence="2">Regulatory protein zeste</fullName>
    </recommendedName>
</protein>
<accession>A0AAV0VTV8</accession>
<evidence type="ECO:0000313" key="8">
    <source>
        <dbReference type="Proteomes" id="UP001160148"/>
    </source>
</evidence>
<dbReference type="PANTHER" id="PTHR21411">
    <property type="entry name" value="APONTIC"/>
    <property type="match status" value="1"/>
</dbReference>
<evidence type="ECO:0000256" key="4">
    <source>
        <dbReference type="ARBA" id="ARBA00023163"/>
    </source>
</evidence>
<feature type="domain" description="Myb/SANT-like DNA-binding" evidence="6">
    <location>
        <begin position="11"/>
        <end position="84"/>
    </location>
</feature>
<evidence type="ECO:0000256" key="5">
    <source>
        <dbReference type="ARBA" id="ARBA00025466"/>
    </source>
</evidence>
<dbReference type="AlphaFoldDB" id="A0AAV0VTV8"/>
<comment type="function">
    <text evidence="5">Involved in transvection phenomena (= synapsis-dependent gene expression), where the synaptic pairing of chromosomes carrying genes with which zeste interacts influences the expression of these genes. Zeste binds to DNA and stimulates transcription from a nearby promoter.</text>
</comment>
<comment type="subunit">
    <text evidence="1">Self-associates forming complexes of several hundred monomers.</text>
</comment>
<evidence type="ECO:0000256" key="1">
    <source>
        <dbReference type="ARBA" id="ARBA00011764"/>
    </source>
</evidence>
<dbReference type="InterPro" id="IPR028002">
    <property type="entry name" value="Myb_DNA-bind_5"/>
</dbReference>
<reference evidence="7 8" key="1">
    <citation type="submission" date="2023-01" db="EMBL/GenBank/DDBJ databases">
        <authorList>
            <person name="Whitehead M."/>
        </authorList>
    </citation>
    <scope>NUCLEOTIDE SEQUENCE [LARGE SCALE GENOMIC DNA]</scope>
</reference>
<gene>
    <name evidence="7" type="ORF">MEUPH1_LOCUS3529</name>
</gene>
<name>A0AAV0VTV8_9HEMI</name>
<evidence type="ECO:0000313" key="7">
    <source>
        <dbReference type="EMBL" id="CAI6346642.1"/>
    </source>
</evidence>